<evidence type="ECO:0000313" key="2">
    <source>
        <dbReference type="EMBL" id="TFK47396.1"/>
    </source>
</evidence>
<feature type="region of interest" description="Disordered" evidence="1">
    <location>
        <begin position="27"/>
        <end position="60"/>
    </location>
</feature>
<protein>
    <submittedName>
        <fullName evidence="2">Uncharacterized protein</fullName>
    </submittedName>
</protein>
<evidence type="ECO:0000256" key="1">
    <source>
        <dbReference type="SAM" id="MobiDB-lite"/>
    </source>
</evidence>
<organism evidence="2 3">
    <name type="scientific">Heliocybe sulcata</name>
    <dbReference type="NCBI Taxonomy" id="5364"/>
    <lineage>
        <taxon>Eukaryota</taxon>
        <taxon>Fungi</taxon>
        <taxon>Dikarya</taxon>
        <taxon>Basidiomycota</taxon>
        <taxon>Agaricomycotina</taxon>
        <taxon>Agaricomycetes</taxon>
        <taxon>Gloeophyllales</taxon>
        <taxon>Gloeophyllaceae</taxon>
        <taxon>Heliocybe</taxon>
    </lineage>
</organism>
<accession>A0A5C3MSJ0</accession>
<feature type="compositionally biased region" description="Polar residues" evidence="1">
    <location>
        <begin position="38"/>
        <end position="47"/>
    </location>
</feature>
<gene>
    <name evidence="2" type="ORF">OE88DRAFT_800072</name>
</gene>
<evidence type="ECO:0000313" key="3">
    <source>
        <dbReference type="Proteomes" id="UP000305948"/>
    </source>
</evidence>
<proteinExistence type="predicted"/>
<keyword evidence="3" id="KW-1185">Reference proteome</keyword>
<dbReference type="OrthoDB" id="3061698at2759"/>
<sequence>MARTQRRQRLPLTPVKRLLDYLKPKPLVNLGRRPRPLSFSSPGSTPKASKRTFQRPAQPACPFHPIPTVTSYVAVQNDSPTSGSIIITTFPTPPFCCHPHLQSMDRDQLLAVARTFNSRLPLSMAIPVRVGRTAGDIRRDIELLVGLRTRPDNNGAQDVPGAPKAIRSRSIAMGSGPGSPADSFSAGQPTSPRSPLAQRSHTCSLLPSLEVLAEEEEEEDEDAGFEQVTRTVRIRQDRVDTPTRQPRWRKASPESVTYRRAAGRPRSKTMPDTKRDLIGSTSDAGDRAFTYDSSLVACTPRYRPHQRGEQALEAGPSKLKRARANTAASRISFGALPSPLASGDMLACSTPRGKRRRTAKSGTASPDKDESSFDLYGASALEERGSDEEQFDSHGEL</sequence>
<feature type="region of interest" description="Disordered" evidence="1">
    <location>
        <begin position="334"/>
        <end position="397"/>
    </location>
</feature>
<name>A0A5C3MSJ0_9AGAM</name>
<feature type="region of interest" description="Disordered" evidence="1">
    <location>
        <begin position="301"/>
        <end position="321"/>
    </location>
</feature>
<dbReference type="EMBL" id="ML213524">
    <property type="protein sequence ID" value="TFK47396.1"/>
    <property type="molecule type" value="Genomic_DNA"/>
</dbReference>
<feature type="compositionally biased region" description="Polar residues" evidence="1">
    <location>
        <begin position="185"/>
        <end position="200"/>
    </location>
</feature>
<reference evidence="2 3" key="1">
    <citation type="journal article" date="2019" name="Nat. Ecol. Evol.">
        <title>Megaphylogeny resolves global patterns of mushroom evolution.</title>
        <authorList>
            <person name="Varga T."/>
            <person name="Krizsan K."/>
            <person name="Foldi C."/>
            <person name="Dima B."/>
            <person name="Sanchez-Garcia M."/>
            <person name="Sanchez-Ramirez S."/>
            <person name="Szollosi G.J."/>
            <person name="Szarkandi J.G."/>
            <person name="Papp V."/>
            <person name="Albert L."/>
            <person name="Andreopoulos W."/>
            <person name="Angelini C."/>
            <person name="Antonin V."/>
            <person name="Barry K.W."/>
            <person name="Bougher N.L."/>
            <person name="Buchanan P."/>
            <person name="Buyck B."/>
            <person name="Bense V."/>
            <person name="Catcheside P."/>
            <person name="Chovatia M."/>
            <person name="Cooper J."/>
            <person name="Damon W."/>
            <person name="Desjardin D."/>
            <person name="Finy P."/>
            <person name="Geml J."/>
            <person name="Haridas S."/>
            <person name="Hughes K."/>
            <person name="Justo A."/>
            <person name="Karasinski D."/>
            <person name="Kautmanova I."/>
            <person name="Kiss B."/>
            <person name="Kocsube S."/>
            <person name="Kotiranta H."/>
            <person name="LaButti K.M."/>
            <person name="Lechner B.E."/>
            <person name="Liimatainen K."/>
            <person name="Lipzen A."/>
            <person name="Lukacs Z."/>
            <person name="Mihaltcheva S."/>
            <person name="Morgado L.N."/>
            <person name="Niskanen T."/>
            <person name="Noordeloos M.E."/>
            <person name="Ohm R.A."/>
            <person name="Ortiz-Santana B."/>
            <person name="Ovrebo C."/>
            <person name="Racz N."/>
            <person name="Riley R."/>
            <person name="Savchenko A."/>
            <person name="Shiryaev A."/>
            <person name="Soop K."/>
            <person name="Spirin V."/>
            <person name="Szebenyi C."/>
            <person name="Tomsovsky M."/>
            <person name="Tulloss R.E."/>
            <person name="Uehling J."/>
            <person name="Grigoriev I.V."/>
            <person name="Vagvolgyi C."/>
            <person name="Papp T."/>
            <person name="Martin F.M."/>
            <person name="Miettinen O."/>
            <person name="Hibbett D.S."/>
            <person name="Nagy L.G."/>
        </authorList>
    </citation>
    <scope>NUCLEOTIDE SEQUENCE [LARGE SCALE GENOMIC DNA]</scope>
    <source>
        <strain evidence="2 3">OMC1185</strain>
    </source>
</reference>
<dbReference type="Proteomes" id="UP000305948">
    <property type="component" value="Unassembled WGS sequence"/>
</dbReference>
<dbReference type="AlphaFoldDB" id="A0A5C3MSJ0"/>
<feature type="region of interest" description="Disordered" evidence="1">
    <location>
        <begin position="169"/>
        <end position="200"/>
    </location>
</feature>
<feature type="region of interest" description="Disordered" evidence="1">
    <location>
        <begin position="239"/>
        <end position="282"/>
    </location>
</feature>